<feature type="compositionally biased region" description="Polar residues" evidence="14">
    <location>
        <begin position="248"/>
        <end position="259"/>
    </location>
</feature>
<evidence type="ECO:0000256" key="7">
    <source>
        <dbReference type="ARBA" id="ARBA00022801"/>
    </source>
</evidence>
<keyword evidence="9" id="KW-0233">DNA recombination</keyword>
<comment type="caution">
    <text evidence="15">The sequence shown here is derived from an EMBL/GenBank/DDBJ whole genome shotgun (WGS) entry which is preliminary data.</text>
</comment>
<dbReference type="EMBL" id="PGCI01000747">
    <property type="protein sequence ID" value="PLW17650.1"/>
    <property type="molecule type" value="Genomic_DNA"/>
</dbReference>
<dbReference type="FunFam" id="1.10.150.670:FF:000004">
    <property type="entry name" value="Crossover junction endonuclease EME1"/>
    <property type="match status" value="1"/>
</dbReference>
<dbReference type="AlphaFoldDB" id="A0A2N5SWN7"/>
<evidence type="ECO:0000256" key="6">
    <source>
        <dbReference type="ARBA" id="ARBA00022763"/>
    </source>
</evidence>
<feature type="compositionally biased region" description="Basic and acidic residues" evidence="14">
    <location>
        <begin position="152"/>
        <end position="164"/>
    </location>
</feature>
<keyword evidence="12" id="KW-0469">Meiosis</keyword>
<comment type="subcellular location">
    <subcellularLocation>
        <location evidence="2">Nucleus</location>
    </subcellularLocation>
</comment>
<feature type="region of interest" description="Disordered" evidence="14">
    <location>
        <begin position="536"/>
        <end position="567"/>
    </location>
</feature>
<keyword evidence="11" id="KW-0539">Nucleus</keyword>
<keyword evidence="13" id="KW-0175">Coiled coil</keyword>
<name>A0A2N5SWN7_9BASI</name>
<feature type="compositionally biased region" description="Basic and acidic residues" evidence="14">
    <location>
        <begin position="23"/>
        <end position="42"/>
    </location>
</feature>
<evidence type="ECO:0000256" key="8">
    <source>
        <dbReference type="ARBA" id="ARBA00022842"/>
    </source>
</evidence>
<keyword evidence="4" id="KW-0479">Metal-binding</keyword>
<keyword evidence="6" id="KW-0227">DNA damage</keyword>
<dbReference type="GO" id="GO:0031573">
    <property type="term" value="P:mitotic intra-S DNA damage checkpoint signaling"/>
    <property type="evidence" value="ECO:0007669"/>
    <property type="project" value="TreeGrafter"/>
</dbReference>
<organism evidence="15 16">
    <name type="scientific">Puccinia coronata f. sp. avenae</name>
    <dbReference type="NCBI Taxonomy" id="200324"/>
    <lineage>
        <taxon>Eukaryota</taxon>
        <taxon>Fungi</taxon>
        <taxon>Dikarya</taxon>
        <taxon>Basidiomycota</taxon>
        <taxon>Pucciniomycotina</taxon>
        <taxon>Pucciniomycetes</taxon>
        <taxon>Pucciniales</taxon>
        <taxon>Pucciniaceae</taxon>
        <taxon>Puccinia</taxon>
    </lineage>
</organism>
<evidence type="ECO:0000256" key="10">
    <source>
        <dbReference type="ARBA" id="ARBA00023204"/>
    </source>
</evidence>
<feature type="region of interest" description="Disordered" evidence="14">
    <location>
        <begin position="21"/>
        <end position="101"/>
    </location>
</feature>
<dbReference type="GO" id="GO:0046872">
    <property type="term" value="F:metal ion binding"/>
    <property type="evidence" value="ECO:0007669"/>
    <property type="project" value="UniProtKB-KW"/>
</dbReference>
<keyword evidence="5" id="KW-0255">Endonuclease</keyword>
<evidence type="ECO:0000256" key="12">
    <source>
        <dbReference type="ARBA" id="ARBA00023254"/>
    </source>
</evidence>
<dbReference type="GO" id="GO:0048476">
    <property type="term" value="C:Holliday junction resolvase complex"/>
    <property type="evidence" value="ECO:0007669"/>
    <property type="project" value="InterPro"/>
</dbReference>
<evidence type="ECO:0000256" key="2">
    <source>
        <dbReference type="ARBA" id="ARBA00004123"/>
    </source>
</evidence>
<feature type="compositionally biased region" description="Polar residues" evidence="14">
    <location>
        <begin position="313"/>
        <end position="333"/>
    </location>
</feature>
<keyword evidence="3" id="KW-0540">Nuclease</keyword>
<feature type="compositionally biased region" description="Basic and acidic residues" evidence="14">
    <location>
        <begin position="179"/>
        <end position="188"/>
    </location>
</feature>
<dbReference type="InterPro" id="IPR042530">
    <property type="entry name" value="EME1/EME2_C"/>
</dbReference>
<accession>A0A2N5SWN7</accession>
<feature type="compositionally biased region" description="Low complexity" evidence="14">
    <location>
        <begin position="136"/>
        <end position="145"/>
    </location>
</feature>
<evidence type="ECO:0000256" key="4">
    <source>
        <dbReference type="ARBA" id="ARBA00022723"/>
    </source>
</evidence>
<evidence type="ECO:0000256" key="11">
    <source>
        <dbReference type="ARBA" id="ARBA00023242"/>
    </source>
</evidence>
<dbReference type="PANTHER" id="PTHR21077">
    <property type="entry name" value="EME1 PROTEIN"/>
    <property type="match status" value="1"/>
</dbReference>
<dbReference type="GO" id="GO:0000712">
    <property type="term" value="P:resolution of meiotic recombination intermediates"/>
    <property type="evidence" value="ECO:0007669"/>
    <property type="project" value="TreeGrafter"/>
</dbReference>
<dbReference type="GO" id="GO:0006302">
    <property type="term" value="P:double-strand break repair"/>
    <property type="evidence" value="ECO:0007669"/>
    <property type="project" value="TreeGrafter"/>
</dbReference>
<dbReference type="PANTHER" id="PTHR21077:SF5">
    <property type="entry name" value="CROSSOVER JUNCTION ENDONUCLEASE MMS4"/>
    <property type="match status" value="1"/>
</dbReference>
<evidence type="ECO:0000256" key="5">
    <source>
        <dbReference type="ARBA" id="ARBA00022759"/>
    </source>
</evidence>
<feature type="compositionally biased region" description="Low complexity" evidence="14">
    <location>
        <begin position="66"/>
        <end position="77"/>
    </location>
</feature>
<keyword evidence="7" id="KW-0378">Hydrolase</keyword>
<dbReference type="InterPro" id="IPR033310">
    <property type="entry name" value="Mms4/EME1/EME2"/>
</dbReference>
<comment type="cofactor">
    <cofactor evidence="1">
        <name>Mg(2+)</name>
        <dbReference type="ChEBI" id="CHEBI:18420"/>
    </cofactor>
</comment>
<evidence type="ECO:0000313" key="16">
    <source>
        <dbReference type="Proteomes" id="UP000235392"/>
    </source>
</evidence>
<keyword evidence="8" id="KW-0460">Magnesium</keyword>
<dbReference type="GO" id="GO:0005634">
    <property type="term" value="C:nucleus"/>
    <property type="evidence" value="ECO:0007669"/>
    <property type="project" value="UniProtKB-SubCell"/>
</dbReference>
<evidence type="ECO:0000256" key="9">
    <source>
        <dbReference type="ARBA" id="ARBA00023172"/>
    </source>
</evidence>
<feature type="compositionally biased region" description="Polar residues" evidence="14">
    <location>
        <begin position="53"/>
        <end position="65"/>
    </location>
</feature>
<feature type="coiled-coil region" evidence="13">
    <location>
        <begin position="347"/>
        <end position="385"/>
    </location>
</feature>
<proteinExistence type="predicted"/>
<protein>
    <submittedName>
        <fullName evidence="15">Uncharacterized protein</fullName>
    </submittedName>
</protein>
<keyword evidence="10" id="KW-0234">DNA repair</keyword>
<feature type="region of interest" description="Disordered" evidence="14">
    <location>
        <begin position="113"/>
        <end position="338"/>
    </location>
</feature>
<evidence type="ECO:0000256" key="14">
    <source>
        <dbReference type="SAM" id="MobiDB-lite"/>
    </source>
</evidence>
<reference evidence="15 16" key="1">
    <citation type="submission" date="2017-11" db="EMBL/GenBank/DDBJ databases">
        <title>De novo assembly and phasing of dikaryotic genomes from two isolates of Puccinia coronata f. sp. avenae, the causal agent of oat crown rust.</title>
        <authorList>
            <person name="Miller M.E."/>
            <person name="Zhang Y."/>
            <person name="Omidvar V."/>
            <person name="Sperschneider J."/>
            <person name="Schwessinger B."/>
            <person name="Raley C."/>
            <person name="Palmer J.M."/>
            <person name="Garnica D."/>
            <person name="Upadhyaya N."/>
            <person name="Rathjen J."/>
            <person name="Taylor J.M."/>
            <person name="Park R.F."/>
            <person name="Dodds P.N."/>
            <person name="Hirsch C.D."/>
            <person name="Kianian S.F."/>
            <person name="Figueroa M."/>
        </authorList>
    </citation>
    <scope>NUCLEOTIDE SEQUENCE [LARGE SCALE GENOMIC DNA]</scope>
    <source>
        <strain evidence="15">12SD80</strain>
    </source>
</reference>
<evidence type="ECO:0000256" key="13">
    <source>
        <dbReference type="SAM" id="Coils"/>
    </source>
</evidence>
<evidence type="ECO:0000256" key="1">
    <source>
        <dbReference type="ARBA" id="ARBA00001946"/>
    </source>
</evidence>
<gene>
    <name evidence="15" type="ORF">PCASD_15730</name>
</gene>
<evidence type="ECO:0000313" key="15">
    <source>
        <dbReference type="EMBL" id="PLW17650.1"/>
    </source>
</evidence>
<dbReference type="GO" id="GO:0031297">
    <property type="term" value="P:replication fork processing"/>
    <property type="evidence" value="ECO:0007669"/>
    <property type="project" value="TreeGrafter"/>
</dbReference>
<evidence type="ECO:0000256" key="3">
    <source>
        <dbReference type="ARBA" id="ARBA00022722"/>
    </source>
</evidence>
<dbReference type="Proteomes" id="UP000235392">
    <property type="component" value="Unassembled WGS sequence"/>
</dbReference>
<dbReference type="GO" id="GO:0008821">
    <property type="term" value="F:crossover junction DNA endonuclease activity"/>
    <property type="evidence" value="ECO:0007669"/>
    <property type="project" value="TreeGrafter"/>
</dbReference>
<dbReference type="Gene3D" id="1.10.150.670">
    <property type="entry name" value="Crossover junction endonuclease EME1, DNA-binding domain"/>
    <property type="match status" value="1"/>
</dbReference>
<sequence length="727" mass="80485">MRMTWVCSEEVISNFFFTTLNHPRREEPSPHTHTHDQQKIMDSDSDIEVVPSGSKSTQPESSQAAKQPQKKPSIIKKQQTEKPPPRNVLRKKLPSLSPDPLAKILSQAALVTRLAPSQSDPDTREEKTAGRATGKSAIRSASRIPSPSPDPFEEKITKGSDVVKKGKIVARVPSLSPDPFEHKTDQRAAVKSGKSVARVPSLSPDPSAEKTLKRSAGKSISPIGSFKDKGRSAKRVNQSASIPRDLPESSSTRANQSASVPIDLHDSSLSPVVPSPPASPQHSSPPSSPVLPEPLQFSPMRGNDPHREPAQGPSRNRSKSPSNLIPSQSSLHSNPAPISKSTATRIEKQAQAAQARLLREAKKAAKEKEKMDNRLQREANKLTLNRKETVAEVQMFIPKSLQKSKLHPMTKACEVLEQRIASTEGCMMKQPVEIDDEASEPKGVVRWVRTSTKEWDEDRGIFIPLGVGVTKDTSEPTVLVVWTGKEVDEVIAAGNGQLTKKVQAIKSSFPDDQLFIVIYGLETILRAERRMEDARVSQDARAKLAAQRNEPMPGPSRSKKNSSLPHNGRDAILRELEMMKILTKAFVIRVEDKNEFANWLWEMTMEIGVRPYKSRKQELKSALRLEMGGNKGANHEDTYIKMLSSMTRVTENEAKGIVAKFPTLKSLYRAWEQGIQRHGLPWAEDMLVGCSKTNPVTSVNAPRKIGKVTSKRIFEIMYQTRNGDAVL</sequence>
<dbReference type="Gene3D" id="3.40.50.10130">
    <property type="match status" value="1"/>
</dbReference>